<keyword evidence="4" id="KW-0695">RNA-directed DNA polymerase</keyword>
<proteinExistence type="predicted"/>
<gene>
    <name evidence="4" type="ORF">Tco_0840404</name>
</gene>
<evidence type="ECO:0000256" key="2">
    <source>
        <dbReference type="SAM" id="MobiDB-lite"/>
    </source>
</evidence>
<protein>
    <submittedName>
        <fullName evidence="4">Reverse transcriptase domain-containing protein</fullName>
    </submittedName>
</protein>
<feature type="region of interest" description="Disordered" evidence="2">
    <location>
        <begin position="207"/>
        <end position="240"/>
    </location>
</feature>
<dbReference type="GO" id="GO:0003964">
    <property type="term" value="F:RNA-directed DNA polymerase activity"/>
    <property type="evidence" value="ECO:0007669"/>
    <property type="project" value="UniProtKB-KW"/>
</dbReference>
<name>A0ABQ5AVZ8_9ASTR</name>
<reference evidence="4" key="2">
    <citation type="submission" date="2022-01" db="EMBL/GenBank/DDBJ databases">
        <authorList>
            <person name="Yamashiro T."/>
            <person name="Shiraishi A."/>
            <person name="Satake H."/>
            <person name="Nakayama K."/>
        </authorList>
    </citation>
    <scope>NUCLEOTIDE SEQUENCE</scope>
</reference>
<organism evidence="4 5">
    <name type="scientific">Tanacetum coccineum</name>
    <dbReference type="NCBI Taxonomy" id="301880"/>
    <lineage>
        <taxon>Eukaryota</taxon>
        <taxon>Viridiplantae</taxon>
        <taxon>Streptophyta</taxon>
        <taxon>Embryophyta</taxon>
        <taxon>Tracheophyta</taxon>
        <taxon>Spermatophyta</taxon>
        <taxon>Magnoliopsida</taxon>
        <taxon>eudicotyledons</taxon>
        <taxon>Gunneridae</taxon>
        <taxon>Pentapetalae</taxon>
        <taxon>asterids</taxon>
        <taxon>campanulids</taxon>
        <taxon>Asterales</taxon>
        <taxon>Asteraceae</taxon>
        <taxon>Asteroideae</taxon>
        <taxon>Anthemideae</taxon>
        <taxon>Anthemidinae</taxon>
        <taxon>Tanacetum</taxon>
    </lineage>
</organism>
<dbReference type="InterPro" id="IPR001878">
    <property type="entry name" value="Znf_CCHC"/>
</dbReference>
<evidence type="ECO:0000256" key="1">
    <source>
        <dbReference type="PROSITE-ProRule" id="PRU00047"/>
    </source>
</evidence>
<keyword evidence="1" id="KW-0862">Zinc</keyword>
<dbReference type="SUPFAM" id="SSF57756">
    <property type="entry name" value="Retrovirus zinc finger-like domains"/>
    <property type="match status" value="1"/>
</dbReference>
<feature type="compositionally biased region" description="Basic and acidic residues" evidence="2">
    <location>
        <begin position="100"/>
        <end position="112"/>
    </location>
</feature>
<evidence type="ECO:0000313" key="5">
    <source>
        <dbReference type="Proteomes" id="UP001151760"/>
    </source>
</evidence>
<dbReference type="SMART" id="SM00343">
    <property type="entry name" value="ZnF_C2HC"/>
    <property type="match status" value="2"/>
</dbReference>
<feature type="region of interest" description="Disordered" evidence="2">
    <location>
        <begin position="100"/>
        <end position="131"/>
    </location>
</feature>
<dbReference type="PROSITE" id="PS50158">
    <property type="entry name" value="ZF_CCHC"/>
    <property type="match status" value="2"/>
</dbReference>
<feature type="domain" description="CCHC-type" evidence="3">
    <location>
        <begin position="404"/>
        <end position="420"/>
    </location>
</feature>
<dbReference type="Pfam" id="PF08284">
    <property type="entry name" value="RVP_2"/>
    <property type="match status" value="1"/>
</dbReference>
<feature type="region of interest" description="Disordered" evidence="2">
    <location>
        <begin position="347"/>
        <end position="368"/>
    </location>
</feature>
<keyword evidence="4" id="KW-0808">Transferase</keyword>
<feature type="compositionally biased region" description="Low complexity" evidence="2">
    <location>
        <begin position="228"/>
        <end position="240"/>
    </location>
</feature>
<feature type="compositionally biased region" description="Basic and acidic residues" evidence="2">
    <location>
        <begin position="207"/>
        <end position="221"/>
    </location>
</feature>
<accession>A0ABQ5AVZ8</accession>
<keyword evidence="5" id="KW-1185">Reference proteome</keyword>
<dbReference type="InterPro" id="IPR036875">
    <property type="entry name" value="Znf_CCHC_sf"/>
</dbReference>
<dbReference type="Pfam" id="PF00098">
    <property type="entry name" value="zf-CCHC"/>
    <property type="match status" value="2"/>
</dbReference>
<evidence type="ECO:0000313" key="4">
    <source>
        <dbReference type="EMBL" id="GJT05942.1"/>
    </source>
</evidence>
<reference evidence="4" key="1">
    <citation type="journal article" date="2022" name="Int. J. Mol. Sci.">
        <title>Draft Genome of Tanacetum Coccineum: Genomic Comparison of Closely Related Tanacetum-Family Plants.</title>
        <authorList>
            <person name="Yamashiro T."/>
            <person name="Shiraishi A."/>
            <person name="Nakayama K."/>
            <person name="Satake H."/>
        </authorList>
    </citation>
    <scope>NUCLEOTIDE SEQUENCE</scope>
</reference>
<comment type="caution">
    <text evidence="4">The sequence shown here is derived from an EMBL/GenBank/DDBJ whole genome shotgun (WGS) entry which is preliminary data.</text>
</comment>
<feature type="compositionally biased region" description="Low complexity" evidence="2">
    <location>
        <begin position="357"/>
        <end position="367"/>
    </location>
</feature>
<keyword evidence="4" id="KW-0548">Nucleotidyltransferase</keyword>
<keyword evidence="1" id="KW-0479">Metal-binding</keyword>
<dbReference type="Proteomes" id="UP001151760">
    <property type="component" value="Unassembled WGS sequence"/>
</dbReference>
<keyword evidence="1" id="KW-0863">Zinc-finger</keyword>
<feature type="domain" description="CCHC-type" evidence="3">
    <location>
        <begin position="441"/>
        <end position="456"/>
    </location>
</feature>
<sequence>MWNTHVKTVCHDDAYGMPWKTLMKMMTDKYYPRNEIKKLEMEIWDLKDVSQESNKIEKYVGGLIDMIHGSVVASKPKIMQDAVEIKTELMDKKIHTFVERQTESKRNFEGTSRKTQNQQQQHNKRQNTGRAYTVRTDATSVIKSAIWPVTAGALQPLTMLTIRWALAKVYAVGHAGINLKSNVIMGTFLLNNCYAFIILENVAKKETEDKSEKKRLEDKMAPKKRTTRLNPKTTTTTPATTSVTNAQHDAMMNDYEEKTRGVTPVLQQLSSGHSRTCGTAHVIGTVGRYESCEIYQYALGTEYARLRCGCDRLAESRYRYNWNCVKTNGGMIKCVCELAHDMDSWSGVTENKRKQDNNQQQPQNKRQNIGEAYAVGTGEKKLYGGSKPLCPKCNYHHDGPCAPKCHKCNRVGHLARDCRSPANANTTNNKRGTGIGQKPTCYECGAQGHFKRECPKLKNNNNRGNPAGNFNASAKVYAIGHIGTNPDSNVVTGTFLLNNRYVSFLFDIGADRSFVSTAFSS</sequence>
<dbReference type="EMBL" id="BQNB010012627">
    <property type="protein sequence ID" value="GJT05942.1"/>
    <property type="molecule type" value="Genomic_DNA"/>
</dbReference>
<evidence type="ECO:0000259" key="3">
    <source>
        <dbReference type="PROSITE" id="PS50158"/>
    </source>
</evidence>
<dbReference type="Gene3D" id="4.10.60.10">
    <property type="entry name" value="Zinc finger, CCHC-type"/>
    <property type="match status" value="2"/>
</dbReference>